<protein>
    <submittedName>
        <fullName evidence="2">Uncharacterized protein</fullName>
    </submittedName>
</protein>
<evidence type="ECO:0000313" key="2">
    <source>
        <dbReference type="EMBL" id="KAF6314753.1"/>
    </source>
</evidence>
<dbReference type="Proteomes" id="UP000527355">
    <property type="component" value="Unassembled WGS sequence"/>
</dbReference>
<organism evidence="2 3">
    <name type="scientific">Myotis myotis</name>
    <name type="common">Greater mouse-eared bat</name>
    <name type="synonym">Vespertilio myotis</name>
    <dbReference type="NCBI Taxonomy" id="51298"/>
    <lineage>
        <taxon>Eukaryota</taxon>
        <taxon>Metazoa</taxon>
        <taxon>Chordata</taxon>
        <taxon>Craniata</taxon>
        <taxon>Vertebrata</taxon>
        <taxon>Euteleostomi</taxon>
        <taxon>Mammalia</taxon>
        <taxon>Eutheria</taxon>
        <taxon>Laurasiatheria</taxon>
        <taxon>Chiroptera</taxon>
        <taxon>Yangochiroptera</taxon>
        <taxon>Vespertilionidae</taxon>
        <taxon>Myotis</taxon>
    </lineage>
</organism>
<accession>A0A7J7UPD7</accession>
<gene>
    <name evidence="2" type="ORF">mMyoMyo1_008556</name>
</gene>
<feature type="region of interest" description="Disordered" evidence="1">
    <location>
        <begin position="111"/>
        <end position="139"/>
    </location>
</feature>
<dbReference type="EMBL" id="JABWUV010000012">
    <property type="protein sequence ID" value="KAF6314753.1"/>
    <property type="molecule type" value="Genomic_DNA"/>
</dbReference>
<keyword evidence="3" id="KW-1185">Reference proteome</keyword>
<comment type="caution">
    <text evidence="2">The sequence shown here is derived from an EMBL/GenBank/DDBJ whole genome shotgun (WGS) entry which is preliminary data.</text>
</comment>
<evidence type="ECO:0000256" key="1">
    <source>
        <dbReference type="SAM" id="MobiDB-lite"/>
    </source>
</evidence>
<dbReference type="AlphaFoldDB" id="A0A7J7UPD7"/>
<name>A0A7J7UPD7_MYOMY</name>
<sequence>MGLLTTCRTLTSREELHTCQHWVLLLHSVGRLNGASSHGSDPGGLPRSLLLEPWAPGTWLFCSTWRGLKQPSQKPNQTATEALIKSVQIRLAKAGPWPSPHSVGWERPLLTAVGGPAKSPGKEQGCICNPPQEGRKTGE</sequence>
<proteinExistence type="predicted"/>
<reference evidence="2 3" key="1">
    <citation type="journal article" date="2020" name="Nature">
        <title>Six reference-quality genomes reveal evolution of bat adaptations.</title>
        <authorList>
            <person name="Jebb D."/>
            <person name="Huang Z."/>
            <person name="Pippel M."/>
            <person name="Hughes G.M."/>
            <person name="Lavrichenko K."/>
            <person name="Devanna P."/>
            <person name="Winkler S."/>
            <person name="Jermiin L.S."/>
            <person name="Skirmuntt E.C."/>
            <person name="Katzourakis A."/>
            <person name="Burkitt-Gray L."/>
            <person name="Ray D.A."/>
            <person name="Sullivan K.A.M."/>
            <person name="Roscito J.G."/>
            <person name="Kirilenko B.M."/>
            <person name="Davalos L.M."/>
            <person name="Corthals A.P."/>
            <person name="Power M.L."/>
            <person name="Jones G."/>
            <person name="Ransome R.D."/>
            <person name="Dechmann D.K.N."/>
            <person name="Locatelli A.G."/>
            <person name="Puechmaille S.J."/>
            <person name="Fedrigo O."/>
            <person name="Jarvis E.D."/>
            <person name="Hiller M."/>
            <person name="Vernes S.C."/>
            <person name="Myers E.W."/>
            <person name="Teeling E.C."/>
        </authorList>
    </citation>
    <scope>NUCLEOTIDE SEQUENCE [LARGE SCALE GENOMIC DNA]</scope>
    <source>
        <strain evidence="2">MMyoMyo1</strain>
        <tissue evidence="2">Flight muscle</tissue>
    </source>
</reference>
<evidence type="ECO:0000313" key="3">
    <source>
        <dbReference type="Proteomes" id="UP000527355"/>
    </source>
</evidence>